<reference evidence="4" key="1">
    <citation type="submission" date="2023-11" db="EMBL/GenBank/DDBJ databases">
        <authorList>
            <person name="Alioto T."/>
            <person name="Alioto T."/>
            <person name="Gomez Garrido J."/>
        </authorList>
    </citation>
    <scope>NUCLEOTIDE SEQUENCE</scope>
</reference>
<dbReference type="Proteomes" id="UP001296104">
    <property type="component" value="Unassembled WGS sequence"/>
</dbReference>
<evidence type="ECO:0000256" key="2">
    <source>
        <dbReference type="ARBA" id="ARBA00012729"/>
    </source>
</evidence>
<accession>A0AAI9E764</accession>
<keyword evidence="5" id="KW-1185">Reference proteome</keyword>
<dbReference type="GO" id="GO:0005576">
    <property type="term" value="C:extracellular region"/>
    <property type="evidence" value="ECO:0007669"/>
    <property type="project" value="TreeGrafter"/>
</dbReference>
<dbReference type="InterPro" id="IPR050314">
    <property type="entry name" value="Glycosyl_Hydrlase_18"/>
</dbReference>
<evidence type="ECO:0000313" key="4">
    <source>
        <dbReference type="EMBL" id="CAK3805876.1"/>
    </source>
</evidence>
<dbReference type="GO" id="GO:0006032">
    <property type="term" value="P:chitin catabolic process"/>
    <property type="evidence" value="ECO:0007669"/>
    <property type="project" value="TreeGrafter"/>
</dbReference>
<dbReference type="AlphaFoldDB" id="A0AAI9E764"/>
<feature type="domain" description="GH18" evidence="3">
    <location>
        <begin position="13"/>
        <end position="353"/>
    </location>
</feature>
<dbReference type="PANTHER" id="PTHR11177:SF228">
    <property type="entry name" value="CHITINASE"/>
    <property type="match status" value="1"/>
</dbReference>
<dbReference type="EMBL" id="CAVMBE010000003">
    <property type="protein sequence ID" value="CAK3805876.1"/>
    <property type="molecule type" value="Genomic_DNA"/>
</dbReference>
<dbReference type="PROSITE" id="PS51910">
    <property type="entry name" value="GH18_2"/>
    <property type="match status" value="1"/>
</dbReference>
<evidence type="ECO:0000313" key="5">
    <source>
        <dbReference type="Proteomes" id="UP001296104"/>
    </source>
</evidence>
<gene>
    <name evidence="4" type="ORF">LECACI_7A000936</name>
</gene>
<sequence length="353" mass="38575">MSFFHNGSGHGDFVLGAYYPAWSVYNGAKPSDLRLSLLTHVYYAFARVKEDGTVFSRDPAADFGLDVAGAKGCLAAFVKLRREQQLHFRLILSIGGASGSSTFATVAADRSKTQRFFDWEHPSSPEQGQSFATLLTALRVHLPSPRYTLTAALPAAEWCLQHIDLAFLLNKPLKAAPNTEPVLDHLNIMAYDFAGPWTNGQSGHHAQLYTPPKPHNPYAKRSIAAVTQYLVQKRKCDPRRLVIGIPLYGRSFRGVDGPGQHFTACGGDKDGTFRYADLPLPGSRETFDTKLGAASCMSAGGGWVSYDCPETVRMKGKFVRDHSLGGMFFWTAANDAISDERSLFVAGKSAMGM</sequence>
<dbReference type="SUPFAM" id="SSF51445">
    <property type="entry name" value="(Trans)glycosidases"/>
    <property type="match status" value="1"/>
</dbReference>
<name>A0AAI9E764_9PEZI</name>
<dbReference type="InterPro" id="IPR011583">
    <property type="entry name" value="Chitinase_II/V-like_cat"/>
</dbReference>
<organism evidence="4 5">
    <name type="scientific">Lecanosticta acicola</name>
    <dbReference type="NCBI Taxonomy" id="111012"/>
    <lineage>
        <taxon>Eukaryota</taxon>
        <taxon>Fungi</taxon>
        <taxon>Dikarya</taxon>
        <taxon>Ascomycota</taxon>
        <taxon>Pezizomycotina</taxon>
        <taxon>Dothideomycetes</taxon>
        <taxon>Dothideomycetidae</taxon>
        <taxon>Mycosphaerellales</taxon>
        <taxon>Mycosphaerellaceae</taxon>
        <taxon>Lecanosticta</taxon>
    </lineage>
</organism>
<proteinExistence type="inferred from homology"/>
<dbReference type="InterPro" id="IPR017853">
    <property type="entry name" value="GH"/>
</dbReference>
<dbReference type="Pfam" id="PF00704">
    <property type="entry name" value="Glyco_hydro_18"/>
    <property type="match status" value="1"/>
</dbReference>
<dbReference type="GO" id="GO:0008061">
    <property type="term" value="F:chitin binding"/>
    <property type="evidence" value="ECO:0007669"/>
    <property type="project" value="InterPro"/>
</dbReference>
<comment type="similarity">
    <text evidence="1">Belongs to the glycosyl hydrolase 18 family. Chitinase class V subfamily.</text>
</comment>
<dbReference type="GO" id="GO:0008843">
    <property type="term" value="F:endochitinase activity"/>
    <property type="evidence" value="ECO:0007669"/>
    <property type="project" value="UniProtKB-EC"/>
</dbReference>
<dbReference type="GO" id="GO:0005975">
    <property type="term" value="P:carbohydrate metabolic process"/>
    <property type="evidence" value="ECO:0007669"/>
    <property type="project" value="InterPro"/>
</dbReference>
<dbReference type="Gene3D" id="3.10.50.10">
    <property type="match status" value="1"/>
</dbReference>
<dbReference type="EC" id="3.2.1.14" evidence="2"/>
<dbReference type="PANTHER" id="PTHR11177">
    <property type="entry name" value="CHITINASE"/>
    <property type="match status" value="1"/>
</dbReference>
<dbReference type="SMART" id="SM00636">
    <property type="entry name" value="Glyco_18"/>
    <property type="match status" value="1"/>
</dbReference>
<dbReference type="InterPro" id="IPR001223">
    <property type="entry name" value="Glyco_hydro18_cat"/>
</dbReference>
<dbReference type="Gene3D" id="3.20.20.80">
    <property type="entry name" value="Glycosidases"/>
    <property type="match status" value="2"/>
</dbReference>
<evidence type="ECO:0000256" key="1">
    <source>
        <dbReference type="ARBA" id="ARBA00008682"/>
    </source>
</evidence>
<dbReference type="InterPro" id="IPR029070">
    <property type="entry name" value="Chitinase_insertion_sf"/>
</dbReference>
<evidence type="ECO:0000259" key="3">
    <source>
        <dbReference type="PROSITE" id="PS51910"/>
    </source>
</evidence>
<comment type="caution">
    <text evidence="4">The sequence shown here is derived from an EMBL/GenBank/DDBJ whole genome shotgun (WGS) entry which is preliminary data.</text>
</comment>
<keyword evidence="4" id="KW-0378">Hydrolase</keyword>
<protein>
    <recommendedName>
        <fullName evidence="2">chitinase</fullName>
        <ecNumber evidence="2">3.2.1.14</ecNumber>
    </recommendedName>
</protein>
<dbReference type="SUPFAM" id="SSF54556">
    <property type="entry name" value="Chitinase insertion domain"/>
    <property type="match status" value="1"/>
</dbReference>